<keyword evidence="9 17" id="KW-0812">Transmembrane</keyword>
<dbReference type="GO" id="GO:0008121">
    <property type="term" value="F:quinol-cytochrome-c reductase activity"/>
    <property type="evidence" value="ECO:0007669"/>
    <property type="project" value="InterPro"/>
</dbReference>
<feature type="transmembrane region" description="Helical" evidence="18">
    <location>
        <begin position="330"/>
        <end position="349"/>
    </location>
</feature>
<dbReference type="SUPFAM" id="SSF81342">
    <property type="entry name" value="Transmembrane di-heme cytochromes"/>
    <property type="match status" value="1"/>
</dbReference>
<evidence type="ECO:0000256" key="18">
    <source>
        <dbReference type="SAM" id="Phobius"/>
    </source>
</evidence>
<dbReference type="GO" id="GO:0016491">
    <property type="term" value="F:oxidoreductase activity"/>
    <property type="evidence" value="ECO:0007669"/>
    <property type="project" value="InterPro"/>
</dbReference>
<dbReference type="PANTHER" id="PTHR19271">
    <property type="entry name" value="CYTOCHROME B"/>
    <property type="match status" value="1"/>
</dbReference>
<reference evidence="21 22" key="1">
    <citation type="submission" date="2017-06" db="EMBL/GenBank/DDBJ databases">
        <title>Celeribacter sp. TSPH2 complete genome sequence.</title>
        <authorList>
            <person name="Woo J.-H."/>
            <person name="Kim H.-S."/>
        </authorList>
    </citation>
    <scope>NUCLEOTIDE SEQUENCE [LARGE SCALE GENOMIC DNA]</scope>
    <source>
        <strain evidence="21 22">TSPH2</strain>
    </source>
</reference>
<feature type="binding site" description="axial binding residue" evidence="16">
    <location>
        <position position="111"/>
    </location>
    <ligand>
        <name>heme b</name>
        <dbReference type="ChEBI" id="CHEBI:60344"/>
        <label>b566</label>
    </ligand>
    <ligandPart>
        <name>Fe</name>
        <dbReference type="ChEBI" id="CHEBI:18248"/>
    </ligandPart>
</feature>
<feature type="transmembrane region" description="Helical" evidence="18">
    <location>
        <begin position="419"/>
        <end position="441"/>
    </location>
</feature>
<dbReference type="SUPFAM" id="SSF81648">
    <property type="entry name" value="a domain/subunit of cytochrome bc1 complex (Ubiquinol-cytochrome c reductase)"/>
    <property type="match status" value="1"/>
</dbReference>
<comment type="cofactor">
    <cofactor evidence="17">
        <name>heme b</name>
        <dbReference type="ChEBI" id="CHEBI:60344"/>
    </cofactor>
    <text evidence="17">Binds 2 heme groups non-covalently.</text>
</comment>
<feature type="transmembrane region" description="Helical" evidence="18">
    <location>
        <begin position="253"/>
        <end position="275"/>
    </location>
</feature>
<comment type="similarity">
    <text evidence="17">Belongs to the cytochrome b family.</text>
</comment>
<keyword evidence="22" id="KW-1185">Reference proteome</keyword>
<dbReference type="Pfam" id="PF00032">
    <property type="entry name" value="Cytochrom_B_C"/>
    <property type="match status" value="1"/>
</dbReference>
<gene>
    <name evidence="21" type="ORF">CEW89_12405</name>
</gene>
<evidence type="ECO:0000256" key="2">
    <source>
        <dbReference type="ARBA" id="ARBA00004651"/>
    </source>
</evidence>
<keyword evidence="13 16" id="KW-0408">Iron</keyword>
<keyword evidence="12 18" id="KW-1133">Transmembrane helix</keyword>
<dbReference type="GO" id="GO:0045275">
    <property type="term" value="C:respiratory chain complex III"/>
    <property type="evidence" value="ECO:0007669"/>
    <property type="project" value="InterPro"/>
</dbReference>
<name>A0A291GE43_9RHOB</name>
<dbReference type="InterPro" id="IPR030689">
    <property type="entry name" value="Cytochrome_b"/>
</dbReference>
<dbReference type="InterPro" id="IPR005797">
    <property type="entry name" value="Cyt_b/b6_N"/>
</dbReference>
<dbReference type="CDD" id="cd00284">
    <property type="entry name" value="Cytochrome_b_N"/>
    <property type="match status" value="1"/>
</dbReference>
<dbReference type="InterPro" id="IPR036150">
    <property type="entry name" value="Cyt_b/b6_C_sf"/>
</dbReference>
<evidence type="ECO:0000313" key="21">
    <source>
        <dbReference type="EMBL" id="ATG48294.1"/>
    </source>
</evidence>
<dbReference type="FunFam" id="1.20.810.10:FF:000010">
    <property type="entry name" value="Cytochrome b"/>
    <property type="match status" value="1"/>
</dbReference>
<evidence type="ECO:0000313" key="22">
    <source>
        <dbReference type="Proteomes" id="UP000217935"/>
    </source>
</evidence>
<comment type="cofactor">
    <cofactor evidence="16">
        <name>heme</name>
        <dbReference type="ChEBI" id="CHEBI:30413"/>
    </cofactor>
    <text evidence="16">Binds 2 heme groups non-covalently.</text>
</comment>
<comment type="subcellular location">
    <subcellularLocation>
        <location evidence="2">Cell membrane</location>
        <topology evidence="2">Multi-pass membrane protein</topology>
    </subcellularLocation>
</comment>
<evidence type="ECO:0000256" key="12">
    <source>
        <dbReference type="ARBA" id="ARBA00022989"/>
    </source>
</evidence>
<evidence type="ECO:0000256" key="3">
    <source>
        <dbReference type="ARBA" id="ARBA00011649"/>
    </source>
</evidence>
<feature type="transmembrane region" description="Helical" evidence="18">
    <location>
        <begin position="44"/>
        <end position="69"/>
    </location>
</feature>
<evidence type="ECO:0000259" key="19">
    <source>
        <dbReference type="PROSITE" id="PS51002"/>
    </source>
</evidence>
<dbReference type="Gene3D" id="1.20.810.10">
    <property type="entry name" value="Cytochrome Bc1 Complex, Chain C"/>
    <property type="match status" value="1"/>
</dbReference>
<dbReference type="PROSITE" id="PS51002">
    <property type="entry name" value="CYTB_NTER"/>
    <property type="match status" value="1"/>
</dbReference>
<evidence type="ECO:0000256" key="17">
    <source>
        <dbReference type="RuleBase" id="RU003385"/>
    </source>
</evidence>
<evidence type="ECO:0000256" key="7">
    <source>
        <dbReference type="ARBA" id="ARBA00022617"/>
    </source>
</evidence>
<feature type="domain" description="Cytochrome b/b6 N-terminal region profile" evidence="19">
    <location>
        <begin position="15"/>
        <end position="225"/>
    </location>
</feature>
<feature type="binding site" description="axial binding residue" evidence="16">
    <location>
        <position position="198"/>
    </location>
    <ligand>
        <name>heme b</name>
        <dbReference type="ChEBI" id="CHEBI:60344"/>
        <label>b562</label>
    </ligand>
    <ligandPart>
        <name>Fe</name>
        <dbReference type="ChEBI" id="CHEBI:18248"/>
    </ligandPart>
</feature>
<dbReference type="GO" id="GO:0005886">
    <property type="term" value="C:plasma membrane"/>
    <property type="evidence" value="ECO:0007669"/>
    <property type="project" value="UniProtKB-SubCell"/>
</dbReference>
<feature type="transmembrane region" description="Helical" evidence="18">
    <location>
        <begin position="129"/>
        <end position="149"/>
    </location>
</feature>
<evidence type="ECO:0000256" key="16">
    <source>
        <dbReference type="PIRSR" id="PIRSR038885-2"/>
    </source>
</evidence>
<evidence type="ECO:0000259" key="20">
    <source>
        <dbReference type="PROSITE" id="PS51003"/>
    </source>
</evidence>
<evidence type="ECO:0000256" key="6">
    <source>
        <dbReference type="ARBA" id="ARBA00022475"/>
    </source>
</evidence>
<keyword evidence="14 18" id="KW-0472">Membrane</keyword>
<feature type="transmembrane region" description="Helical" evidence="18">
    <location>
        <begin position="361"/>
        <end position="382"/>
    </location>
</feature>
<feature type="transmembrane region" description="Helical" evidence="18">
    <location>
        <begin position="194"/>
        <end position="215"/>
    </location>
</feature>
<dbReference type="InterPro" id="IPR027387">
    <property type="entry name" value="Cytb/b6-like_sf"/>
</dbReference>
<evidence type="ECO:0000256" key="1">
    <source>
        <dbReference type="ARBA" id="ARBA00002444"/>
    </source>
</evidence>
<keyword evidence="11 17" id="KW-0249">Electron transport</keyword>
<comment type="function">
    <text evidence="1 17">Component of the ubiquinol-cytochrome c reductase complex (complex III or cytochrome b-c1 complex), which is a respiratory chain that generates an electrochemical potential coupled to ATP synthesis.</text>
</comment>
<evidence type="ECO:0000256" key="14">
    <source>
        <dbReference type="ARBA" id="ARBA00023136"/>
    </source>
</evidence>
<organism evidence="21 22">
    <name type="scientific">Celeribacter ethanolicus</name>
    <dbReference type="NCBI Taxonomy" id="1758178"/>
    <lineage>
        <taxon>Bacteria</taxon>
        <taxon>Pseudomonadati</taxon>
        <taxon>Pseudomonadota</taxon>
        <taxon>Alphaproteobacteria</taxon>
        <taxon>Rhodobacterales</taxon>
        <taxon>Roseobacteraceae</taxon>
        <taxon>Celeribacter</taxon>
    </lineage>
</organism>
<accession>A0A291GE43</accession>
<evidence type="ECO:0000256" key="9">
    <source>
        <dbReference type="ARBA" id="ARBA00022692"/>
    </source>
</evidence>
<dbReference type="InterPro" id="IPR016174">
    <property type="entry name" value="Di-haem_cyt_TM"/>
</dbReference>
<keyword evidence="5 17" id="KW-0813">Transport</keyword>
<dbReference type="PIRSF" id="PIRSF038885">
    <property type="entry name" value="COB"/>
    <property type="match status" value="1"/>
</dbReference>
<dbReference type="GO" id="GO:0022904">
    <property type="term" value="P:respiratory electron transport chain"/>
    <property type="evidence" value="ECO:0007669"/>
    <property type="project" value="InterPro"/>
</dbReference>
<feature type="transmembrane region" description="Helical" evidence="18">
    <location>
        <begin position="95"/>
        <end position="117"/>
    </location>
</feature>
<comment type="subunit">
    <text evidence="3 17">The main subunits of complex b-c1 are: cytochrome b, cytochrome c1 and the Rieske protein.</text>
</comment>
<feature type="binding site" description="axial binding residue" evidence="16">
    <location>
        <position position="212"/>
    </location>
    <ligand>
        <name>heme b</name>
        <dbReference type="ChEBI" id="CHEBI:60344"/>
        <label>b566</label>
    </ligand>
    <ligandPart>
        <name>Fe</name>
        <dbReference type="ChEBI" id="CHEBI:18248"/>
    </ligandPart>
</feature>
<dbReference type="OrthoDB" id="9804503at2"/>
<dbReference type="Proteomes" id="UP000217935">
    <property type="component" value="Chromosome"/>
</dbReference>
<dbReference type="InterPro" id="IPR048259">
    <property type="entry name" value="Cytochrome_b_N_euk/bac"/>
</dbReference>
<dbReference type="Pfam" id="PF00033">
    <property type="entry name" value="Cytochrome_B"/>
    <property type="match status" value="1"/>
</dbReference>
<evidence type="ECO:0000256" key="10">
    <source>
        <dbReference type="ARBA" id="ARBA00022723"/>
    </source>
</evidence>
<dbReference type="AlphaFoldDB" id="A0A291GE43"/>
<protein>
    <recommendedName>
        <fullName evidence="4 17">Cytochrome b</fullName>
    </recommendedName>
</protein>
<dbReference type="GO" id="GO:0046872">
    <property type="term" value="F:metal ion binding"/>
    <property type="evidence" value="ECO:0007669"/>
    <property type="project" value="UniProtKB-KW"/>
</dbReference>
<dbReference type="PANTHER" id="PTHR19271:SF16">
    <property type="entry name" value="CYTOCHROME B"/>
    <property type="match status" value="1"/>
</dbReference>
<evidence type="ECO:0000256" key="4">
    <source>
        <dbReference type="ARBA" id="ARBA00013531"/>
    </source>
</evidence>
<dbReference type="EMBL" id="CP022196">
    <property type="protein sequence ID" value="ATG48294.1"/>
    <property type="molecule type" value="Genomic_DNA"/>
</dbReference>
<evidence type="ECO:0000256" key="13">
    <source>
        <dbReference type="ARBA" id="ARBA00023004"/>
    </source>
</evidence>
<feature type="binding site" description="axial binding residue" evidence="16">
    <location>
        <position position="97"/>
    </location>
    <ligand>
        <name>heme b</name>
        <dbReference type="ChEBI" id="CHEBI:60344"/>
        <label>b562</label>
    </ligand>
    <ligandPart>
        <name>Fe</name>
        <dbReference type="ChEBI" id="CHEBI:18248"/>
    </ligandPart>
</feature>
<evidence type="ECO:0000256" key="8">
    <source>
        <dbReference type="ARBA" id="ARBA00022660"/>
    </source>
</evidence>
<keyword evidence="7 16" id="KW-0349">Heme</keyword>
<keyword evidence="10 16" id="KW-0479">Metal-binding</keyword>
<evidence type="ECO:0000256" key="5">
    <source>
        <dbReference type="ARBA" id="ARBA00022448"/>
    </source>
</evidence>
<feature type="domain" description="Cytochrome b/b6 C-terminal region profile" evidence="20">
    <location>
        <begin position="234"/>
        <end position="449"/>
    </location>
</feature>
<evidence type="ECO:0000256" key="11">
    <source>
        <dbReference type="ARBA" id="ARBA00022982"/>
    </source>
</evidence>
<feature type="binding site" evidence="15">
    <location>
        <position position="217"/>
    </location>
    <ligand>
        <name>a ubiquinone</name>
        <dbReference type="ChEBI" id="CHEBI:16389"/>
    </ligand>
</feature>
<feature type="transmembrane region" description="Helical" evidence="18">
    <location>
        <begin position="296"/>
        <end position="318"/>
    </location>
</feature>
<keyword evidence="8 17" id="KW-0679">Respiratory chain</keyword>
<dbReference type="STRING" id="1758178.GCA_001550095_03998"/>
<dbReference type="PROSITE" id="PS51003">
    <property type="entry name" value="CYTB_CTER"/>
    <property type="match status" value="1"/>
</dbReference>
<dbReference type="InterPro" id="IPR005798">
    <property type="entry name" value="Cyt_b/b6_C"/>
</dbReference>
<keyword evidence="6" id="KW-1003">Cell membrane</keyword>
<evidence type="ECO:0000256" key="15">
    <source>
        <dbReference type="PIRSR" id="PIRSR038885-1"/>
    </source>
</evidence>
<feature type="transmembrane region" description="Helical" evidence="18">
    <location>
        <begin position="155"/>
        <end position="173"/>
    </location>
</feature>
<sequence>MSGIPHDHYEPKTGFTKAVNSRLPIISLIYDTLMIPTPKNLNWMWIWGIVLAFCLALQIVTGIVLVMHYTPHVDLAFRSVEHIMRDVNGGHMLRYLHANGASLFFFAVYLHIFRGLYYGSYKAPREITWIIGMIIYLLMMATGFMGYVLPWGQMSFWGATVITGLFGAIPFIGEPIQTWLLGGPAVDNATLNRFFSLHYLLPFVIAGLVIVHIWAFHNTGNNNPTGVEVRRTSKAEAEKDTLPFWPYFVIKDLFALGVVLIAFFAVVGFMPNYLGHPDNYIEANPLSTPAHIVPEWYFLPFYAILRAFTADVWLVQIISFLTGGIVDAKFFGVLAMFGAIIAMALVPWTDTSSVRSGKYRPMFKVAYGLLVFFFLGLTWAGAQGTDLIMVGILDGHPVFMQALSGADFDNTIGMSAPGFALIGSAYWFGYFFVILPLLGIIEKPLPMPATIEEDFIAHYPSAAKEPAE</sequence>
<dbReference type="KEGG" id="ceh:CEW89_12405"/>
<proteinExistence type="inferred from homology"/>